<dbReference type="EMBL" id="LFML01000041">
    <property type="protein sequence ID" value="KMO97830.1"/>
    <property type="molecule type" value="Genomic_DNA"/>
</dbReference>
<feature type="region of interest" description="Disordered" evidence="1">
    <location>
        <begin position="134"/>
        <end position="183"/>
    </location>
</feature>
<evidence type="ECO:0000313" key="3">
    <source>
        <dbReference type="EMBL" id="KMO97830.1"/>
    </source>
</evidence>
<evidence type="ECO:0000313" key="4">
    <source>
        <dbReference type="Proteomes" id="UP000035932"/>
    </source>
</evidence>
<proteinExistence type="predicted"/>
<gene>
    <name evidence="3" type="ORF">ACS04_10805</name>
</gene>
<accession>A0A0J6XNV2</accession>
<dbReference type="OrthoDB" id="4258031at2"/>
<dbReference type="AlphaFoldDB" id="A0A0J6XNV2"/>
<feature type="transmembrane region" description="Helical" evidence="2">
    <location>
        <begin position="186"/>
        <end position="207"/>
    </location>
</feature>
<dbReference type="RefSeq" id="WP_048476338.1">
    <property type="nucleotide sequence ID" value="NZ_JBIRUD010000001.1"/>
</dbReference>
<keyword evidence="2" id="KW-0812">Transmembrane</keyword>
<comment type="caution">
    <text evidence="3">The sequence shown here is derived from an EMBL/GenBank/DDBJ whole genome shotgun (WGS) entry which is preliminary data.</text>
</comment>
<evidence type="ECO:0000256" key="1">
    <source>
        <dbReference type="SAM" id="MobiDB-lite"/>
    </source>
</evidence>
<evidence type="ECO:0000256" key="2">
    <source>
        <dbReference type="SAM" id="Phobius"/>
    </source>
</evidence>
<sequence length="215" mass="21902">MRTRPAFPVRSGLGFLFLFLVQALAVALPIEAHAHGDTVKVVISGQREGHVTTEITWENDGDAIEEAVAATVNSVSPDGSRTMGPWRLVRDPGSRTGWSTAEVLPPGTWKVSVDVGFPSLGHGEKEIAVPVVDPAPSAATPSAAAPSPSAPPAPSGASAGPVSSASAPPAPAADPAGESEGSDRTVWWTTAGVAVIALAGAAAGVLLRRSRARRR</sequence>
<name>A0A0J6XNV2_9ACTN</name>
<keyword evidence="2" id="KW-1133">Transmembrane helix</keyword>
<dbReference type="Proteomes" id="UP000035932">
    <property type="component" value="Unassembled WGS sequence"/>
</dbReference>
<feature type="compositionally biased region" description="Low complexity" evidence="1">
    <location>
        <begin position="155"/>
        <end position="167"/>
    </location>
</feature>
<organism evidence="3 4">
    <name type="scientific">Streptomyces roseus</name>
    <dbReference type="NCBI Taxonomy" id="66430"/>
    <lineage>
        <taxon>Bacteria</taxon>
        <taxon>Bacillati</taxon>
        <taxon>Actinomycetota</taxon>
        <taxon>Actinomycetes</taxon>
        <taxon>Kitasatosporales</taxon>
        <taxon>Streptomycetaceae</taxon>
        <taxon>Streptomyces</taxon>
    </lineage>
</organism>
<keyword evidence="4" id="KW-1185">Reference proteome</keyword>
<protein>
    <submittedName>
        <fullName evidence="3">Uncharacterized protein</fullName>
    </submittedName>
</protein>
<keyword evidence="2" id="KW-0472">Membrane</keyword>
<feature type="compositionally biased region" description="Low complexity" evidence="1">
    <location>
        <begin position="134"/>
        <end position="147"/>
    </location>
</feature>
<reference evidence="3 4" key="1">
    <citation type="submission" date="2015-06" db="EMBL/GenBank/DDBJ databases">
        <title>Recapitulation of the evolution of biosynthetic gene clusters reveals hidden chemical diversity on bacterial genomes.</title>
        <authorList>
            <person name="Cruz-Morales P."/>
            <person name="Martinez-Guerrero C."/>
            <person name="Morales-Escalante M.A."/>
            <person name="Yanez-Guerra L.A."/>
            <person name="Kopp J.F."/>
            <person name="Feldmann J."/>
            <person name="Ramos-Aboites H.E."/>
            <person name="Barona-Gomez F."/>
        </authorList>
    </citation>
    <scope>NUCLEOTIDE SEQUENCE [LARGE SCALE GENOMIC DNA]</scope>
    <source>
        <strain evidence="3 4">ATCC 31245</strain>
    </source>
</reference>